<comment type="caution">
    <text evidence="2">The sequence shown here is derived from an EMBL/GenBank/DDBJ whole genome shotgun (WGS) entry which is preliminary data.</text>
</comment>
<evidence type="ECO:0000313" key="3">
    <source>
        <dbReference type="Proteomes" id="UP000035346"/>
    </source>
</evidence>
<evidence type="ECO:0000256" key="1">
    <source>
        <dbReference type="SAM" id="MobiDB-lite"/>
    </source>
</evidence>
<reference evidence="2 3" key="1">
    <citation type="journal article" date="2015" name="PLoS ONE">
        <title>Genomic analysis reveals the molecular basis for capsule loss in the group B streptococcus population.</title>
        <authorList>
            <consortium name="DEVANI Consortium"/>
            <person name="Rosini R."/>
            <person name="Campisi E."/>
            <person name="De Chiara M."/>
            <person name="Tettelin H."/>
            <person name="Rinaudo D."/>
            <person name="Toniolo C."/>
            <person name="Metruccio M."/>
            <person name="Guidotti S."/>
            <person name="Sorensen U.B."/>
            <person name="Kilian M."/>
            <person name="Ramirez M."/>
            <person name="Janulczyk R."/>
            <person name="Donati C."/>
            <person name="Grandi G."/>
            <person name="Margarit I."/>
        </authorList>
    </citation>
    <scope>NUCLEOTIDE SEQUENCE [LARGE SCALE GENOMIC DNA]</scope>
    <source>
        <strain evidence="2 3">DK-B-USS-215</strain>
    </source>
</reference>
<accession>A0A3P1C8W5</accession>
<name>A0A3P1C8W5_STRAG</name>
<dbReference type="AlphaFoldDB" id="A0A3P1C8W5"/>
<organism evidence="2 3">
    <name type="scientific">Streptococcus agalactiae</name>
    <dbReference type="NCBI Taxonomy" id="1311"/>
    <lineage>
        <taxon>Bacteria</taxon>
        <taxon>Bacillati</taxon>
        <taxon>Bacillota</taxon>
        <taxon>Bacilli</taxon>
        <taxon>Lactobacillales</taxon>
        <taxon>Streptococcaceae</taxon>
        <taxon>Streptococcus</taxon>
    </lineage>
</organism>
<proteinExistence type="predicted"/>
<gene>
    <name evidence="2" type="ORF">WA04_08810</name>
</gene>
<feature type="region of interest" description="Disordered" evidence="1">
    <location>
        <begin position="1"/>
        <end position="33"/>
    </location>
</feature>
<evidence type="ECO:0000313" key="2">
    <source>
        <dbReference type="EMBL" id="KLL36503.1"/>
    </source>
</evidence>
<protein>
    <submittedName>
        <fullName evidence="2">Uncharacterized protein</fullName>
    </submittedName>
</protein>
<dbReference type="RefSeq" id="WP_001262769.1">
    <property type="nucleotide sequence ID" value="NZ_FJRS01000022.1"/>
</dbReference>
<dbReference type="EMBL" id="LBKL01000084">
    <property type="protein sequence ID" value="KLL36503.1"/>
    <property type="molecule type" value="Genomic_DNA"/>
</dbReference>
<sequence length="99" mass="11012">MANENNLIPIRKRSSREAREMGKKGGIASGKVRRKKANLKKAFDTLLASEVSNDDMKAFLIEQGFEPSNEMALAMVVLQKALRGDAKALAQIMDILERH</sequence>
<dbReference type="Proteomes" id="UP000035346">
    <property type="component" value="Unassembled WGS sequence"/>
</dbReference>